<evidence type="ECO:0000259" key="6">
    <source>
        <dbReference type="PROSITE" id="PS51012"/>
    </source>
</evidence>
<evidence type="ECO:0000313" key="7">
    <source>
        <dbReference type="EMBL" id="PQO43007.1"/>
    </source>
</evidence>
<feature type="domain" description="ABC transmembrane type-2" evidence="6">
    <location>
        <begin position="33"/>
        <end position="285"/>
    </location>
</feature>
<keyword evidence="4 5" id="KW-0472">Membrane</keyword>
<dbReference type="InterPro" id="IPR013525">
    <property type="entry name" value="ABC2_TM"/>
</dbReference>
<proteinExistence type="inferred from homology"/>
<keyword evidence="5" id="KW-1003">Cell membrane</keyword>
<evidence type="ECO:0000313" key="8">
    <source>
        <dbReference type="Proteomes" id="UP000237819"/>
    </source>
</evidence>
<dbReference type="InterPro" id="IPR047817">
    <property type="entry name" value="ABC2_TM_bact-type"/>
</dbReference>
<dbReference type="PIRSF" id="PIRSF006648">
    <property type="entry name" value="DrrB"/>
    <property type="match status" value="1"/>
</dbReference>
<comment type="similarity">
    <text evidence="5">Belongs to the ABC-2 integral membrane protein family.</text>
</comment>
<evidence type="ECO:0000256" key="2">
    <source>
        <dbReference type="ARBA" id="ARBA00022692"/>
    </source>
</evidence>
<dbReference type="OrthoDB" id="9788252at2"/>
<dbReference type="PROSITE" id="PS51012">
    <property type="entry name" value="ABC_TM2"/>
    <property type="match status" value="1"/>
</dbReference>
<dbReference type="GO" id="GO:0140359">
    <property type="term" value="F:ABC-type transporter activity"/>
    <property type="evidence" value="ECO:0007669"/>
    <property type="project" value="InterPro"/>
</dbReference>
<name>A0A2S8GEX0_9BACT</name>
<dbReference type="AlphaFoldDB" id="A0A2S8GEX0"/>
<keyword evidence="5" id="KW-0813">Transport</keyword>
<feature type="transmembrane region" description="Helical" evidence="5">
    <location>
        <begin position="184"/>
        <end position="203"/>
    </location>
</feature>
<dbReference type="PRINTS" id="PR00164">
    <property type="entry name" value="ABC2TRNSPORT"/>
</dbReference>
<evidence type="ECO:0000256" key="3">
    <source>
        <dbReference type="ARBA" id="ARBA00022989"/>
    </source>
</evidence>
<dbReference type="GO" id="GO:0043190">
    <property type="term" value="C:ATP-binding cassette (ABC) transporter complex"/>
    <property type="evidence" value="ECO:0007669"/>
    <property type="project" value="InterPro"/>
</dbReference>
<dbReference type="PANTHER" id="PTHR43229">
    <property type="entry name" value="NODULATION PROTEIN J"/>
    <property type="match status" value="1"/>
</dbReference>
<sequence>MANDVTTPIEPKPLLAAASLCKREIVRFLRQRNRIIGAIGQPLLFWLLFGAGMSRTFQLPGAQAAAGVSFLEYYFSGTLMLIVLFTAIFATISIIEDRNEGFLQSVLAAPIPRWSMVLGKVMGGALLATLQGVLFLLLALTLKVNLGPLNFVVMAVFLLIVGIGLTSLGFLLAWRMESTQGFHAVMNLLLMPLWLLSGAFFPVPYVTAQSPWSQVAMHWVMRLNPVTYAIASLREIMYWGMGNDAPLPGRGLPVEAYWSPSPAVSVTVTVAFAVLMLGWACWAAAEPRSGDA</sequence>
<comment type="subcellular location">
    <subcellularLocation>
        <location evidence="5">Cell membrane</location>
        <topology evidence="5">Multi-pass membrane protein</topology>
    </subcellularLocation>
    <subcellularLocation>
        <location evidence="1">Membrane</location>
        <topology evidence="1">Multi-pass membrane protein</topology>
    </subcellularLocation>
</comment>
<feature type="transmembrane region" description="Helical" evidence="5">
    <location>
        <begin position="73"/>
        <end position="95"/>
    </location>
</feature>
<dbReference type="PANTHER" id="PTHR43229:SF2">
    <property type="entry name" value="NODULATION PROTEIN J"/>
    <property type="match status" value="1"/>
</dbReference>
<comment type="caution">
    <text evidence="7">The sequence shown here is derived from an EMBL/GenBank/DDBJ whole genome shotgun (WGS) entry which is preliminary data.</text>
</comment>
<dbReference type="InterPro" id="IPR051784">
    <property type="entry name" value="Nod_factor_ABC_transporter"/>
</dbReference>
<dbReference type="Pfam" id="PF01061">
    <property type="entry name" value="ABC2_membrane"/>
    <property type="match status" value="1"/>
</dbReference>
<protein>
    <recommendedName>
        <fullName evidence="5">Transport permease protein</fullName>
    </recommendedName>
</protein>
<evidence type="ECO:0000256" key="5">
    <source>
        <dbReference type="RuleBase" id="RU361157"/>
    </source>
</evidence>
<accession>A0A2S8GEX0</accession>
<feature type="transmembrane region" description="Helical" evidence="5">
    <location>
        <begin position="263"/>
        <end position="285"/>
    </location>
</feature>
<gene>
    <name evidence="7" type="ORF">C5Y93_25150</name>
</gene>
<dbReference type="Proteomes" id="UP000237819">
    <property type="component" value="Unassembled WGS sequence"/>
</dbReference>
<dbReference type="RefSeq" id="WP_105338220.1">
    <property type="nucleotide sequence ID" value="NZ_PUHZ01000024.1"/>
</dbReference>
<feature type="transmembrane region" description="Helical" evidence="5">
    <location>
        <begin position="151"/>
        <end position="172"/>
    </location>
</feature>
<reference evidence="7 8" key="1">
    <citation type="submission" date="2018-02" db="EMBL/GenBank/DDBJ databases">
        <title>Comparative genomes isolates from brazilian mangrove.</title>
        <authorList>
            <person name="Araujo J.E."/>
            <person name="Taketani R.G."/>
            <person name="Silva M.C.P."/>
            <person name="Loureco M.V."/>
            <person name="Andreote F.D."/>
        </authorList>
    </citation>
    <scope>NUCLEOTIDE SEQUENCE [LARGE SCALE GENOMIC DNA]</scope>
    <source>
        <strain evidence="7 8">Nap-Phe MGV</strain>
    </source>
</reference>
<keyword evidence="3 5" id="KW-1133">Transmembrane helix</keyword>
<evidence type="ECO:0000256" key="1">
    <source>
        <dbReference type="ARBA" id="ARBA00004141"/>
    </source>
</evidence>
<dbReference type="EMBL" id="PUHZ01000024">
    <property type="protein sequence ID" value="PQO43007.1"/>
    <property type="molecule type" value="Genomic_DNA"/>
</dbReference>
<keyword evidence="2 5" id="KW-0812">Transmembrane</keyword>
<dbReference type="InterPro" id="IPR000412">
    <property type="entry name" value="ABC_2_transport"/>
</dbReference>
<evidence type="ECO:0000256" key="4">
    <source>
        <dbReference type="ARBA" id="ARBA00023136"/>
    </source>
</evidence>
<feature type="transmembrane region" description="Helical" evidence="5">
    <location>
        <begin position="35"/>
        <end position="53"/>
    </location>
</feature>
<organism evidence="7 8">
    <name type="scientific">Blastopirellula marina</name>
    <dbReference type="NCBI Taxonomy" id="124"/>
    <lineage>
        <taxon>Bacteria</taxon>
        <taxon>Pseudomonadati</taxon>
        <taxon>Planctomycetota</taxon>
        <taxon>Planctomycetia</taxon>
        <taxon>Pirellulales</taxon>
        <taxon>Pirellulaceae</taxon>
        <taxon>Blastopirellula</taxon>
    </lineage>
</organism>
<feature type="transmembrane region" description="Helical" evidence="5">
    <location>
        <begin position="116"/>
        <end position="139"/>
    </location>
</feature>